<dbReference type="Gene3D" id="1.10.10.10">
    <property type="entry name" value="Winged helix-like DNA-binding domain superfamily/Winged helix DNA-binding domain"/>
    <property type="match status" value="1"/>
</dbReference>
<dbReference type="InterPro" id="IPR027417">
    <property type="entry name" value="P-loop_NTPase"/>
</dbReference>
<keyword evidence="2" id="KW-0547">Nucleotide-binding</keyword>
<dbReference type="InterPro" id="IPR032675">
    <property type="entry name" value="LRR_dom_sf"/>
</dbReference>
<gene>
    <name evidence="6" type="ORF">ES288_A01G048900v1</name>
</gene>
<feature type="domain" description="Disease resistance protein At4g27190-like leucine-rich repeats" evidence="5">
    <location>
        <begin position="592"/>
        <end position="707"/>
    </location>
</feature>
<dbReference type="Gene3D" id="3.80.10.10">
    <property type="entry name" value="Ribonuclease Inhibitor"/>
    <property type="match status" value="3"/>
</dbReference>
<proteinExistence type="predicted"/>
<dbReference type="GO" id="GO:0043531">
    <property type="term" value="F:ADP binding"/>
    <property type="evidence" value="ECO:0007669"/>
    <property type="project" value="InterPro"/>
</dbReference>
<dbReference type="SUPFAM" id="SSF52058">
    <property type="entry name" value="L domain-like"/>
    <property type="match status" value="1"/>
</dbReference>
<evidence type="ECO:0000313" key="7">
    <source>
        <dbReference type="Proteomes" id="UP000323506"/>
    </source>
</evidence>
<dbReference type="InterPro" id="IPR050905">
    <property type="entry name" value="Plant_NBS-LRR"/>
</dbReference>
<protein>
    <recommendedName>
        <fullName evidence="5">Disease resistance protein At4g27190-like leucine-rich repeats domain-containing protein</fullName>
    </recommendedName>
</protein>
<dbReference type="Proteomes" id="UP000323506">
    <property type="component" value="Chromosome A01"/>
</dbReference>
<evidence type="ECO:0000256" key="3">
    <source>
        <dbReference type="ARBA" id="ARBA00022821"/>
    </source>
</evidence>
<dbReference type="InterPro" id="IPR057135">
    <property type="entry name" value="At4g27190-like_LRR"/>
</dbReference>
<reference evidence="6 7" key="1">
    <citation type="submission" date="2019-06" db="EMBL/GenBank/DDBJ databases">
        <title>WGS assembly of Gossypium darwinii.</title>
        <authorList>
            <person name="Chen Z.J."/>
            <person name="Sreedasyam A."/>
            <person name="Ando A."/>
            <person name="Song Q."/>
            <person name="De L."/>
            <person name="Hulse-Kemp A."/>
            <person name="Ding M."/>
            <person name="Ye W."/>
            <person name="Kirkbride R."/>
            <person name="Jenkins J."/>
            <person name="Plott C."/>
            <person name="Lovell J."/>
            <person name="Lin Y.-M."/>
            <person name="Vaughn R."/>
            <person name="Liu B."/>
            <person name="Li W."/>
            <person name="Simpson S."/>
            <person name="Scheffler B."/>
            <person name="Saski C."/>
            <person name="Grover C."/>
            <person name="Hu G."/>
            <person name="Conover J."/>
            <person name="Carlson J."/>
            <person name="Shu S."/>
            <person name="Boston L."/>
            <person name="Williams M."/>
            <person name="Peterson D."/>
            <person name="Mcgee K."/>
            <person name="Jones D."/>
            <person name="Wendel J."/>
            <person name="Stelly D."/>
            <person name="Grimwood J."/>
            <person name="Schmutz J."/>
        </authorList>
    </citation>
    <scope>NUCLEOTIDE SEQUENCE [LARGE SCALE GENOMIC DNA]</scope>
    <source>
        <strain evidence="6">1808015.09</strain>
    </source>
</reference>
<evidence type="ECO:0000256" key="1">
    <source>
        <dbReference type="ARBA" id="ARBA00022614"/>
    </source>
</evidence>
<sequence length="1148" mass="130700">MAGEFFSGAASNAVGTLMVDYLVKPIERRHRYLFRFHKLIDDLHQQQNNLNREQTRVEEDVKEAKLQIQTQVIEDYVDVQNLDSRVEENKRCFSLCPNWCWRYQLGKEIEKKIVYISKLVEDSHFKRIGHRAELPGLEFFTSKDILASKSSTAAFNKIREALEDDKVNMIGVWGMGGTVCESMECQVIIPMDVLESDEAWALFRMKAKLNERVSRDILEEAQKVAKECKGLPVAIVTLAAALKSTKTRKGWEVACKKLERSRLVEIGNIGEEEKNAYLCIKMSYEYLKKETNKKCFLLCGLYPEDHSIKVEDLVLYAWGLELFGKADLIGEVRIQVLEAIDYLKDSCLLLEDEVEDEDGDGGRLELLNKSSESCEGISLLDSEEKNFPDRLILSKLEILLLKNCNVQGTCFLGMRELKVLSLTVAYDYTGVISLYALSSLKKLRALHLENFEDFSFLGNLRTLEILSLRGSKLNGLADELGSLKDLKMLDLTDCVVSSSFPLNFIRRLSQLEELYLPKSNMTNDIFLVIKFLTRLTRLYLCVSSLHFPPNFEFPELEKYKIYINNNTSFNGIFGATGYLEIAEVFPYNAVSQLLGNLESLQVKRIKDECVKCLTNKTQQKVSVSTILQNLKLVRIDDCRNLKVVFQMDEVEENEDLSSIWELPTQHVRLVSLVELIIDQCPRLKSLFSLSLAQSLVLLEELHISFCDELKQIVTELEGDEEEISSAINSRTSLCFPKLTQLCVTRCDGLEYIFPMSLSPQGLLGLTYHRDVRLSAFKDSFKTSKQLLLSDIENYNLVPEANEDGLNGVTSLQLKHCADLECLVDTTATATKNGPTSAFTYLETLFITKMPRLEALCKGQPPQGFLKNLKHLFVKECYKLQVVDELLHNREKNQEHLLSNLQSLNLCDLPELRWIFKGSPHSFTFQSLKDVNINRCRNLKSLFSPSLIQNLVLLAQLGIHYCDELETLFADPEMMTLIIKGCSKLEYVVPITSAQCLPALESLLVSYCDELKQVFGMPNEQDGVQHHGSLLLPSLQYLKFRRLRNLTSFVPQNYIVKAPYLKRMKAKGCSKVMNLPIQQANNQLESMLEETGLSAFKELLCNTKDLILYDIGDHKNLVPDLIDLEHLDGLTPLSIAAGRVVNAWLIYHK</sequence>
<dbReference type="SUPFAM" id="SSF52540">
    <property type="entry name" value="P-loop containing nucleoside triphosphate hydrolases"/>
    <property type="match status" value="1"/>
</dbReference>
<feature type="coiled-coil region" evidence="4">
    <location>
        <begin position="40"/>
        <end position="67"/>
    </location>
</feature>
<evidence type="ECO:0000313" key="6">
    <source>
        <dbReference type="EMBL" id="TYH29889.1"/>
    </source>
</evidence>
<dbReference type="GO" id="GO:0005524">
    <property type="term" value="F:ATP binding"/>
    <property type="evidence" value="ECO:0007669"/>
    <property type="project" value="UniProtKB-KW"/>
</dbReference>
<dbReference type="SUPFAM" id="SSF52047">
    <property type="entry name" value="RNI-like"/>
    <property type="match status" value="1"/>
</dbReference>
<dbReference type="AlphaFoldDB" id="A0A5D2HJU1"/>
<dbReference type="Gene3D" id="1.10.8.430">
    <property type="entry name" value="Helical domain of apoptotic protease-activating factors"/>
    <property type="match status" value="1"/>
</dbReference>
<keyword evidence="7" id="KW-1185">Reference proteome</keyword>
<dbReference type="GO" id="GO:0006952">
    <property type="term" value="P:defense response"/>
    <property type="evidence" value="ECO:0007669"/>
    <property type="project" value="UniProtKB-KW"/>
</dbReference>
<evidence type="ECO:0000256" key="2">
    <source>
        <dbReference type="ARBA" id="ARBA00022741"/>
    </source>
</evidence>
<keyword evidence="1" id="KW-0433">Leucine-rich repeat</keyword>
<keyword evidence="3" id="KW-0611">Plant defense</keyword>
<organism evidence="6 7">
    <name type="scientific">Gossypium darwinii</name>
    <name type="common">Darwin's cotton</name>
    <name type="synonym">Gossypium barbadense var. darwinii</name>
    <dbReference type="NCBI Taxonomy" id="34276"/>
    <lineage>
        <taxon>Eukaryota</taxon>
        <taxon>Viridiplantae</taxon>
        <taxon>Streptophyta</taxon>
        <taxon>Embryophyta</taxon>
        <taxon>Tracheophyta</taxon>
        <taxon>Spermatophyta</taxon>
        <taxon>Magnoliopsida</taxon>
        <taxon>eudicotyledons</taxon>
        <taxon>Gunneridae</taxon>
        <taxon>Pentapetalae</taxon>
        <taxon>rosids</taxon>
        <taxon>malvids</taxon>
        <taxon>Malvales</taxon>
        <taxon>Malvaceae</taxon>
        <taxon>Malvoideae</taxon>
        <taxon>Gossypium</taxon>
    </lineage>
</organism>
<name>A0A5D2HJU1_GOSDA</name>
<dbReference type="InterPro" id="IPR036388">
    <property type="entry name" value="WH-like_DNA-bd_sf"/>
</dbReference>
<accession>A0A5D2HJU1</accession>
<feature type="domain" description="Disease resistance protein At4g27190-like leucine-rich repeats" evidence="5">
    <location>
        <begin position="863"/>
        <end position="962"/>
    </location>
</feature>
<evidence type="ECO:0000259" key="5">
    <source>
        <dbReference type="Pfam" id="PF23247"/>
    </source>
</evidence>
<feature type="domain" description="Disease resistance protein At4g27190-like leucine-rich repeats" evidence="5">
    <location>
        <begin position="973"/>
        <end position="1074"/>
    </location>
</feature>
<evidence type="ECO:0000256" key="4">
    <source>
        <dbReference type="SAM" id="Coils"/>
    </source>
</evidence>
<dbReference type="PANTHER" id="PTHR33463">
    <property type="entry name" value="NB-ARC DOMAIN-CONTAINING PROTEIN-RELATED"/>
    <property type="match status" value="1"/>
</dbReference>
<keyword evidence="4" id="KW-0175">Coiled coil</keyword>
<dbReference type="PANTHER" id="PTHR33463:SF203">
    <property type="entry name" value="AAA+ ATPASE DOMAIN-CONTAINING PROTEIN"/>
    <property type="match status" value="1"/>
</dbReference>
<dbReference type="EMBL" id="CM017688">
    <property type="protein sequence ID" value="TYH29889.1"/>
    <property type="molecule type" value="Genomic_DNA"/>
</dbReference>
<dbReference type="InterPro" id="IPR042197">
    <property type="entry name" value="Apaf_helical"/>
</dbReference>
<dbReference type="Pfam" id="PF23247">
    <property type="entry name" value="LRR_RPS2"/>
    <property type="match status" value="3"/>
</dbReference>